<name>A0AAD8LHE7_TARER</name>
<protein>
    <submittedName>
        <fullName evidence="1">Uncharacterized protein</fullName>
    </submittedName>
</protein>
<dbReference type="EMBL" id="JAUHHV010000001">
    <property type="protein sequence ID" value="KAK1441373.1"/>
    <property type="molecule type" value="Genomic_DNA"/>
</dbReference>
<comment type="caution">
    <text evidence="1">The sequence shown here is derived from an EMBL/GenBank/DDBJ whole genome shotgun (WGS) entry which is preliminary data.</text>
</comment>
<evidence type="ECO:0000313" key="1">
    <source>
        <dbReference type="EMBL" id="KAK1441373.1"/>
    </source>
</evidence>
<keyword evidence="2" id="KW-1185">Reference proteome</keyword>
<evidence type="ECO:0000313" key="2">
    <source>
        <dbReference type="Proteomes" id="UP001229421"/>
    </source>
</evidence>
<dbReference type="AlphaFoldDB" id="A0AAD8LHE7"/>
<proteinExistence type="predicted"/>
<reference evidence="1" key="1">
    <citation type="journal article" date="2023" name="bioRxiv">
        <title>Improved chromosome-level genome assembly for marigold (Tagetes erecta).</title>
        <authorList>
            <person name="Jiang F."/>
            <person name="Yuan L."/>
            <person name="Wang S."/>
            <person name="Wang H."/>
            <person name="Xu D."/>
            <person name="Wang A."/>
            <person name="Fan W."/>
        </authorList>
    </citation>
    <scope>NUCLEOTIDE SEQUENCE</scope>
    <source>
        <strain evidence="1">WSJ</strain>
        <tissue evidence="1">Leaf</tissue>
    </source>
</reference>
<gene>
    <name evidence="1" type="ORF">QVD17_07223</name>
</gene>
<dbReference type="Proteomes" id="UP001229421">
    <property type="component" value="Unassembled WGS sequence"/>
</dbReference>
<organism evidence="1 2">
    <name type="scientific">Tagetes erecta</name>
    <name type="common">African marigold</name>
    <dbReference type="NCBI Taxonomy" id="13708"/>
    <lineage>
        <taxon>Eukaryota</taxon>
        <taxon>Viridiplantae</taxon>
        <taxon>Streptophyta</taxon>
        <taxon>Embryophyta</taxon>
        <taxon>Tracheophyta</taxon>
        <taxon>Spermatophyta</taxon>
        <taxon>Magnoliopsida</taxon>
        <taxon>eudicotyledons</taxon>
        <taxon>Gunneridae</taxon>
        <taxon>Pentapetalae</taxon>
        <taxon>asterids</taxon>
        <taxon>campanulids</taxon>
        <taxon>Asterales</taxon>
        <taxon>Asteraceae</taxon>
        <taxon>Asteroideae</taxon>
        <taxon>Heliantheae alliance</taxon>
        <taxon>Tageteae</taxon>
        <taxon>Tagetes</taxon>
    </lineage>
</organism>
<accession>A0AAD8LHE7</accession>
<sequence length="68" mass="7746">MMIRCKSDKSQFGYIVTNFFKAGDRIQRITNGECKYLGNIIGSKHSQRSIKLMHSNRKRIGAQANINA</sequence>